<evidence type="ECO:0000256" key="4">
    <source>
        <dbReference type="ARBA" id="ARBA00022982"/>
    </source>
</evidence>
<accession>A0A7J3LZE6</accession>
<keyword evidence="7" id="KW-0676">Redox-active center</keyword>
<evidence type="ECO:0000256" key="8">
    <source>
        <dbReference type="SAM" id="Coils"/>
    </source>
</evidence>
<sequence length="283" mass="32397">MAIATLFVGFVVGIAMGAILMPEISMKAQNETKEDFSKNLEKAMQEINRLVKMRDPEVSARVKNYTSAGEFFLVEIEFYDKNGTLAVEKYYLSADGKKIASSQAFMSLRLEKIEVSEDDDPWLGAKDAKVVIVEFSDYACPYCAKFALEVEKKVIENYGNITRLVFRDFPLHGEKSIKAAMAANCAKEQGKFWEYHYLLFERQNEWYGNLSKLYDYATELSLNVSSFKECLDSEKYRSEVEKDFNDGLEYGVTGTPTFFINGDVVVGYRSYEEFARLIEEKLK</sequence>
<protein>
    <submittedName>
        <fullName evidence="10">DsbA family protein</fullName>
    </submittedName>
</protein>
<evidence type="ECO:0000256" key="3">
    <source>
        <dbReference type="ARBA" id="ARBA00022729"/>
    </source>
</evidence>
<dbReference type="EMBL" id="DSYZ01000010">
    <property type="protein sequence ID" value="HGT82162.1"/>
    <property type="molecule type" value="Genomic_DNA"/>
</dbReference>
<comment type="similarity">
    <text evidence="1">Belongs to the thioredoxin family. DsbA subfamily.</text>
</comment>
<evidence type="ECO:0000256" key="7">
    <source>
        <dbReference type="ARBA" id="ARBA00023284"/>
    </source>
</evidence>
<keyword evidence="6" id="KW-1015">Disulfide bond</keyword>
<dbReference type="SUPFAM" id="SSF52833">
    <property type="entry name" value="Thioredoxin-like"/>
    <property type="match status" value="1"/>
</dbReference>
<dbReference type="PANTHER" id="PTHR13887">
    <property type="entry name" value="GLUTATHIONE S-TRANSFERASE KAPPA"/>
    <property type="match status" value="1"/>
</dbReference>
<reference evidence="10" key="1">
    <citation type="journal article" date="2020" name="mSystems">
        <title>Genome- and Community-Level Interaction Insights into Carbon Utilization and Element Cycling Functions of Hydrothermarchaeota in Hydrothermal Sediment.</title>
        <authorList>
            <person name="Zhou Z."/>
            <person name="Liu Y."/>
            <person name="Xu W."/>
            <person name="Pan J."/>
            <person name="Luo Z.H."/>
            <person name="Li M."/>
        </authorList>
    </citation>
    <scope>NUCLEOTIDE SEQUENCE [LARGE SCALE GENOMIC DNA]</scope>
    <source>
        <strain evidence="10">SpSt-587</strain>
    </source>
</reference>
<evidence type="ECO:0000256" key="2">
    <source>
        <dbReference type="ARBA" id="ARBA00007787"/>
    </source>
</evidence>
<evidence type="ECO:0000313" key="10">
    <source>
        <dbReference type="EMBL" id="HGT82162.1"/>
    </source>
</evidence>
<evidence type="ECO:0000256" key="6">
    <source>
        <dbReference type="ARBA" id="ARBA00023157"/>
    </source>
</evidence>
<organism evidence="10">
    <name type="scientific">Archaeoglobus fulgidus</name>
    <dbReference type="NCBI Taxonomy" id="2234"/>
    <lineage>
        <taxon>Archaea</taxon>
        <taxon>Methanobacteriati</taxon>
        <taxon>Methanobacteriota</taxon>
        <taxon>Archaeoglobi</taxon>
        <taxon>Archaeoglobales</taxon>
        <taxon>Archaeoglobaceae</taxon>
        <taxon>Archaeoglobus</taxon>
    </lineage>
</organism>
<dbReference type="InterPro" id="IPR012336">
    <property type="entry name" value="Thioredoxin-like_fold"/>
</dbReference>
<dbReference type="InterPro" id="IPR036249">
    <property type="entry name" value="Thioredoxin-like_sf"/>
</dbReference>
<dbReference type="PANTHER" id="PTHR13887:SF14">
    <property type="entry name" value="DISULFIDE BOND FORMATION PROTEIN D"/>
    <property type="match status" value="1"/>
</dbReference>
<comment type="similarity">
    <text evidence="2">Belongs to the glutaredoxin family.</text>
</comment>
<evidence type="ECO:0000256" key="5">
    <source>
        <dbReference type="ARBA" id="ARBA00023002"/>
    </source>
</evidence>
<keyword evidence="4" id="KW-0813">Transport</keyword>
<keyword evidence="8" id="KW-0175">Coiled coil</keyword>
<comment type="caution">
    <text evidence="10">The sequence shown here is derived from an EMBL/GenBank/DDBJ whole genome shotgun (WGS) entry which is preliminary data.</text>
</comment>
<evidence type="ECO:0000256" key="1">
    <source>
        <dbReference type="ARBA" id="ARBA00005791"/>
    </source>
</evidence>
<keyword evidence="4" id="KW-0249">Electron transport</keyword>
<evidence type="ECO:0000259" key="9">
    <source>
        <dbReference type="PROSITE" id="PS51352"/>
    </source>
</evidence>
<dbReference type="InterPro" id="IPR013766">
    <property type="entry name" value="Thioredoxin_domain"/>
</dbReference>
<dbReference type="GO" id="GO:0016491">
    <property type="term" value="F:oxidoreductase activity"/>
    <property type="evidence" value="ECO:0007669"/>
    <property type="project" value="UniProtKB-KW"/>
</dbReference>
<keyword evidence="5" id="KW-0560">Oxidoreductase</keyword>
<dbReference type="Pfam" id="PF13462">
    <property type="entry name" value="Thioredoxin_4"/>
    <property type="match status" value="1"/>
</dbReference>
<dbReference type="AlphaFoldDB" id="A0A7J3LZE6"/>
<dbReference type="PROSITE" id="PS51352">
    <property type="entry name" value="THIOREDOXIN_2"/>
    <property type="match status" value="1"/>
</dbReference>
<keyword evidence="3" id="KW-0732">Signal</keyword>
<feature type="coiled-coil region" evidence="8">
    <location>
        <begin position="26"/>
        <end position="53"/>
    </location>
</feature>
<feature type="domain" description="Thioredoxin" evidence="9">
    <location>
        <begin position="99"/>
        <end position="283"/>
    </location>
</feature>
<gene>
    <name evidence="10" type="ORF">ENT52_00285</name>
</gene>
<dbReference type="Gene3D" id="3.40.30.10">
    <property type="entry name" value="Glutaredoxin"/>
    <property type="match status" value="1"/>
</dbReference>
<name>A0A7J3LZE6_ARCFL</name>
<proteinExistence type="inferred from homology"/>